<dbReference type="AlphaFoldDB" id="A0AA40BCZ9"/>
<name>A0AA40BCZ9_9PEZI</name>
<keyword evidence="2" id="KW-1185">Reference proteome</keyword>
<evidence type="ECO:0000313" key="1">
    <source>
        <dbReference type="EMBL" id="KAK0731964.1"/>
    </source>
</evidence>
<accession>A0AA40BCZ9</accession>
<sequence>MLKEVAKNSSYGERLLKLLFDRYGRDLMIAGRVVEVTAADGTAEMMELLLDQYQYPAEVGITEPVVVAAAGNLSLGDDMPEFLLGCWGGEVKDTEEAITEDAIVAAVEHEYDACDSMELLLARRGAELAITRKIAKAAVLRNESLTARELVEMFLLHWGDEWT</sequence>
<reference evidence="1" key="1">
    <citation type="submission" date="2023-06" db="EMBL/GenBank/DDBJ databases">
        <title>Genome-scale phylogeny and comparative genomics of the fungal order Sordariales.</title>
        <authorList>
            <consortium name="Lawrence Berkeley National Laboratory"/>
            <person name="Hensen N."/>
            <person name="Bonometti L."/>
            <person name="Westerberg I."/>
            <person name="Brannstrom I.O."/>
            <person name="Guillou S."/>
            <person name="Cros-Aarteil S."/>
            <person name="Calhoun S."/>
            <person name="Haridas S."/>
            <person name="Kuo A."/>
            <person name="Mondo S."/>
            <person name="Pangilinan J."/>
            <person name="Riley R."/>
            <person name="Labutti K."/>
            <person name="Andreopoulos B."/>
            <person name="Lipzen A."/>
            <person name="Chen C."/>
            <person name="Yanf M."/>
            <person name="Daum C."/>
            <person name="Ng V."/>
            <person name="Clum A."/>
            <person name="Steindorff A."/>
            <person name="Ohm R."/>
            <person name="Martin F."/>
            <person name="Silar P."/>
            <person name="Natvig D."/>
            <person name="Lalanne C."/>
            <person name="Gautier V."/>
            <person name="Ament-Velasquez S.L."/>
            <person name="Kruys A."/>
            <person name="Hutchinson M.I."/>
            <person name="Powell A.J."/>
            <person name="Barry K."/>
            <person name="Miller A.N."/>
            <person name="Grigoriev I.V."/>
            <person name="Debuchy R."/>
            <person name="Gladieux P."/>
            <person name="Thoren M.H."/>
            <person name="Johannesson H."/>
        </authorList>
    </citation>
    <scope>NUCLEOTIDE SEQUENCE</scope>
    <source>
        <strain evidence="1">SMH4607-1</strain>
    </source>
</reference>
<gene>
    <name evidence="1" type="ORF">B0H67DRAFT_640284</name>
</gene>
<comment type="caution">
    <text evidence="1">The sequence shown here is derived from an EMBL/GenBank/DDBJ whole genome shotgun (WGS) entry which is preliminary data.</text>
</comment>
<dbReference type="EMBL" id="JAUKUA010000001">
    <property type="protein sequence ID" value="KAK0731964.1"/>
    <property type="molecule type" value="Genomic_DNA"/>
</dbReference>
<evidence type="ECO:0000313" key="2">
    <source>
        <dbReference type="Proteomes" id="UP001172102"/>
    </source>
</evidence>
<protein>
    <submittedName>
        <fullName evidence="1">Uncharacterized protein</fullName>
    </submittedName>
</protein>
<dbReference type="Proteomes" id="UP001172102">
    <property type="component" value="Unassembled WGS sequence"/>
</dbReference>
<proteinExistence type="predicted"/>
<dbReference type="Pfam" id="PF23397">
    <property type="entry name" value="DUF7104"/>
    <property type="match status" value="2"/>
</dbReference>
<dbReference type="InterPro" id="IPR055530">
    <property type="entry name" value="DUF7104"/>
</dbReference>
<organism evidence="1 2">
    <name type="scientific">Lasiosphaeris hirsuta</name>
    <dbReference type="NCBI Taxonomy" id="260670"/>
    <lineage>
        <taxon>Eukaryota</taxon>
        <taxon>Fungi</taxon>
        <taxon>Dikarya</taxon>
        <taxon>Ascomycota</taxon>
        <taxon>Pezizomycotina</taxon>
        <taxon>Sordariomycetes</taxon>
        <taxon>Sordariomycetidae</taxon>
        <taxon>Sordariales</taxon>
        <taxon>Lasiosphaeriaceae</taxon>
        <taxon>Lasiosphaeris</taxon>
    </lineage>
</organism>